<feature type="domain" description="DUF1553" evidence="2">
    <location>
        <begin position="676"/>
        <end position="934"/>
    </location>
</feature>
<keyword evidence="5" id="KW-1185">Reference proteome</keyword>
<dbReference type="Pfam" id="PF07635">
    <property type="entry name" value="PSCyt1"/>
    <property type="match status" value="1"/>
</dbReference>
<dbReference type="GO" id="GO:0009055">
    <property type="term" value="F:electron transfer activity"/>
    <property type="evidence" value="ECO:0007669"/>
    <property type="project" value="InterPro"/>
</dbReference>
<dbReference type="GO" id="GO:0020037">
    <property type="term" value="F:heme binding"/>
    <property type="evidence" value="ECO:0007669"/>
    <property type="project" value="InterPro"/>
</dbReference>
<accession>A0A518HVE0</accession>
<dbReference type="Pfam" id="PF07583">
    <property type="entry name" value="PSCyt2"/>
    <property type="match status" value="1"/>
</dbReference>
<dbReference type="EMBL" id="CP037423">
    <property type="protein sequence ID" value="QDV44818.1"/>
    <property type="molecule type" value="Genomic_DNA"/>
</dbReference>
<protein>
    <submittedName>
        <fullName evidence="4">Planctomycete cytochrome C</fullName>
    </submittedName>
</protein>
<name>A0A518HVE0_9BACT</name>
<dbReference type="InterPro" id="IPR036909">
    <property type="entry name" value="Cyt_c-like_dom_sf"/>
</dbReference>
<gene>
    <name evidence="4" type="ORF">Enr13x_46890</name>
</gene>
<feature type="domain" description="Cytochrome C Planctomycete-type" evidence="3">
    <location>
        <begin position="48"/>
        <end position="101"/>
    </location>
</feature>
<organism evidence="4 5">
    <name type="scientific">Stieleria neptunia</name>
    <dbReference type="NCBI Taxonomy" id="2527979"/>
    <lineage>
        <taxon>Bacteria</taxon>
        <taxon>Pseudomonadati</taxon>
        <taxon>Planctomycetota</taxon>
        <taxon>Planctomycetia</taxon>
        <taxon>Pirellulales</taxon>
        <taxon>Pirellulaceae</taxon>
        <taxon>Stieleria</taxon>
    </lineage>
</organism>
<dbReference type="InterPro" id="IPR011429">
    <property type="entry name" value="Cyt_c_Planctomycete-type"/>
</dbReference>
<evidence type="ECO:0000259" key="2">
    <source>
        <dbReference type="Pfam" id="PF07587"/>
    </source>
</evidence>
<reference evidence="4 5" key="1">
    <citation type="submission" date="2019-03" db="EMBL/GenBank/DDBJ databases">
        <title>Deep-cultivation of Planctomycetes and their phenomic and genomic characterization uncovers novel biology.</title>
        <authorList>
            <person name="Wiegand S."/>
            <person name="Jogler M."/>
            <person name="Boedeker C."/>
            <person name="Pinto D."/>
            <person name="Vollmers J."/>
            <person name="Rivas-Marin E."/>
            <person name="Kohn T."/>
            <person name="Peeters S.H."/>
            <person name="Heuer A."/>
            <person name="Rast P."/>
            <person name="Oberbeckmann S."/>
            <person name="Bunk B."/>
            <person name="Jeske O."/>
            <person name="Meyerdierks A."/>
            <person name="Storesund J.E."/>
            <person name="Kallscheuer N."/>
            <person name="Luecker S."/>
            <person name="Lage O.M."/>
            <person name="Pohl T."/>
            <person name="Merkel B.J."/>
            <person name="Hornburger P."/>
            <person name="Mueller R.-W."/>
            <person name="Bruemmer F."/>
            <person name="Labrenz M."/>
            <person name="Spormann A.M."/>
            <person name="Op den Camp H."/>
            <person name="Overmann J."/>
            <person name="Amann R."/>
            <person name="Jetten M.S.M."/>
            <person name="Mascher T."/>
            <person name="Medema M.H."/>
            <person name="Devos D.P."/>
            <person name="Kaster A.-K."/>
            <person name="Ovreas L."/>
            <person name="Rohde M."/>
            <person name="Galperin M.Y."/>
            <person name="Jogler C."/>
        </authorList>
    </citation>
    <scope>NUCLEOTIDE SEQUENCE [LARGE SCALE GENOMIC DNA]</scope>
    <source>
        <strain evidence="4 5">Enr13</strain>
    </source>
</reference>
<feature type="domain" description="DUF1549" evidence="1">
    <location>
        <begin position="156"/>
        <end position="364"/>
    </location>
</feature>
<sequence>MIRLLTFIAGIGIGLVSFLGGRVPADDNATSPPVDFNRDVRPIFNQHCVACHGGVKQAGGLSFVYADSVLAVIDPGSSEDSYLMERVLLPAEEEEHMPPSDHGRSLNEAEIDILKRWIDGGGEWGKHWAFTQPELAEAQPAETRSTESDAWSRTRIDPFVLEKMQQQGLAPQTDAKPEEWLRRASLDLTGLPPTPEQVDAFLADVRRDGEAAYRGAADDLLGSPAFGERWASVWLDVIRYADSRGLGLDGRRTIWQFRDWVIRAFNEDMPYDQFTVRQLAGDLLPDRTLEDLLATACHRTTQTNEEGGTDDETFRTEAVMDRVNTTWQAWQGVSFGCVQCHSHPYDPIEHKEYYQFLAFFNNTADSDLGNDLPTLAVPVDHDQFDKAFRLDEQADQLWLTEWQLARELVTDNDLWKPISDLELSTNNQTRVVAKTVDGVAEYQTTGTVQTRTKVQISGQIDESIEQITALRFTGFPKNEQQALIDSEWGFIVTHLTAKLVSQDGTETAIQFEQVISDEPDPLLQPNESLNPKSNHGFGPYSRIHHPRTGAFLANPPAQVKPGDRLDVEIVFNDVELGAFPLIAHRGRIAVSQSGGFTEWLTDPERVAAREQIAALRRERSSIRSINTPILVERPQPFARPSRVFDRGNQTTKTDPVVPAIPAFLATPSVEPDASLTRLEMAKWLTSPENPLTARVAVNRFWAQLFGTGIVETQEDFGIAGAPPTHPRLLDDLAVRFRTEMGWSVKTLLRELVLSSTYRQSAEVDAERYEIDPANRWLSRGPRGRLPAETIRDQALFVAGLLSEKTFGPPVHPPLPEGVWKPFQGGDKWATVDPDNPDRYRRTIYTYTKRTIPYPMMASFDAPSREFCSMRRLPSNTPTQALMTLNDATFVEASQALADRMIAAADDVDQQLRYGFRLATCRKAKQAESVAIRELYDSILQQHDGEEPDERAAMTAVASVLLNLDEVLTK</sequence>
<dbReference type="RefSeq" id="WP_231743706.1">
    <property type="nucleotide sequence ID" value="NZ_CP037423.1"/>
</dbReference>
<dbReference type="Pfam" id="PF07587">
    <property type="entry name" value="PSD1"/>
    <property type="match status" value="1"/>
</dbReference>
<dbReference type="AlphaFoldDB" id="A0A518HVE0"/>
<dbReference type="KEGG" id="snep:Enr13x_46890"/>
<proteinExistence type="predicted"/>
<dbReference type="Proteomes" id="UP000319004">
    <property type="component" value="Chromosome"/>
</dbReference>
<evidence type="ECO:0000313" key="5">
    <source>
        <dbReference type="Proteomes" id="UP000319004"/>
    </source>
</evidence>
<evidence type="ECO:0000259" key="1">
    <source>
        <dbReference type="Pfam" id="PF07583"/>
    </source>
</evidence>
<evidence type="ECO:0000259" key="3">
    <source>
        <dbReference type="Pfam" id="PF07635"/>
    </source>
</evidence>
<dbReference type="PANTHER" id="PTHR35889:SF3">
    <property type="entry name" value="F-BOX DOMAIN-CONTAINING PROTEIN"/>
    <property type="match status" value="1"/>
</dbReference>
<dbReference type="PANTHER" id="PTHR35889">
    <property type="entry name" value="CYCLOINULO-OLIGOSACCHARIDE FRUCTANOTRANSFERASE-RELATED"/>
    <property type="match status" value="1"/>
</dbReference>
<dbReference type="SUPFAM" id="SSF46626">
    <property type="entry name" value="Cytochrome c"/>
    <property type="match status" value="1"/>
</dbReference>
<evidence type="ECO:0000313" key="4">
    <source>
        <dbReference type="EMBL" id="QDV44818.1"/>
    </source>
</evidence>
<dbReference type="InterPro" id="IPR011444">
    <property type="entry name" value="DUF1549"/>
</dbReference>
<dbReference type="InterPro" id="IPR022655">
    <property type="entry name" value="DUF1553"/>
</dbReference>